<reference evidence="1 2" key="1">
    <citation type="submission" date="2020-09" db="EMBL/GenBank/DDBJ databases">
        <title>Pseudoxanthomonas sp. CAU 1598 isolated from sand of Yaerae Beach.</title>
        <authorList>
            <person name="Kim W."/>
        </authorList>
    </citation>
    <scope>NUCLEOTIDE SEQUENCE [LARGE SCALE GENOMIC DNA]</scope>
    <source>
        <strain evidence="1 2">CAU 1598</strain>
    </source>
</reference>
<name>A0AAW3ZLG2_9GAMM</name>
<dbReference type="Proteomes" id="UP000613768">
    <property type="component" value="Unassembled WGS sequence"/>
</dbReference>
<dbReference type="AlphaFoldDB" id="A0AAW3ZLG2"/>
<dbReference type="RefSeq" id="WP_192030405.1">
    <property type="nucleotide sequence ID" value="NZ_JACYTR010000037.1"/>
</dbReference>
<gene>
    <name evidence="1" type="ORF">IFO71_14675</name>
</gene>
<evidence type="ECO:0000313" key="2">
    <source>
        <dbReference type="Proteomes" id="UP000613768"/>
    </source>
</evidence>
<accession>A0AAW3ZLG2</accession>
<keyword evidence="2" id="KW-1185">Reference proteome</keyword>
<evidence type="ECO:0000313" key="1">
    <source>
        <dbReference type="EMBL" id="MBD8526983.1"/>
    </source>
</evidence>
<organism evidence="1 2">
    <name type="scientific">Pseudomarimonas arenosa</name>
    <dbReference type="NCBI Taxonomy" id="2774145"/>
    <lineage>
        <taxon>Bacteria</taxon>
        <taxon>Pseudomonadati</taxon>
        <taxon>Pseudomonadota</taxon>
        <taxon>Gammaproteobacteria</taxon>
        <taxon>Lysobacterales</taxon>
        <taxon>Lysobacteraceae</taxon>
        <taxon>Pseudomarimonas</taxon>
    </lineage>
</organism>
<dbReference type="EMBL" id="JACYTR010000037">
    <property type="protein sequence ID" value="MBD8526983.1"/>
    <property type="molecule type" value="Genomic_DNA"/>
</dbReference>
<protein>
    <submittedName>
        <fullName evidence="1">Uncharacterized protein</fullName>
    </submittedName>
</protein>
<comment type="caution">
    <text evidence="1">The sequence shown here is derived from an EMBL/GenBank/DDBJ whole genome shotgun (WGS) entry which is preliminary data.</text>
</comment>
<proteinExistence type="predicted"/>
<sequence length="297" mass="32301">MDEKEMSQVRKQALMGRLLILVLTALSFGADAQDAYWRACHGCNPNSYSSLAVQAHGSVTNVYDFRNNRIATFLAQCGIGNQPRSQPRTTASQLAARQRCVMESMPTSVDDSEFYSQAYQVWIETRGTMKVNLDLSPSQLGIGDSGVYEFIGNVNYRIRFGDALAAGNVPGLSAAASFLGSRASAAMGFTDGLVTVVRINFSGGQGGSAQIECTPPTGCRYIQGSARDQRGQIVPEENSGSYAGTYYFGDDRNASNRFIDHMRNMGVQIVGSNARLYEWTCTFNGQTLTCKQRPAPL</sequence>